<evidence type="ECO:0008006" key="4">
    <source>
        <dbReference type="Google" id="ProtNLM"/>
    </source>
</evidence>
<keyword evidence="1" id="KW-0812">Transmembrane</keyword>
<keyword evidence="1" id="KW-1133">Transmembrane helix</keyword>
<gene>
    <name evidence="2" type="ORF">COX05_00605</name>
</gene>
<feature type="transmembrane region" description="Helical" evidence="1">
    <location>
        <begin position="97"/>
        <end position="117"/>
    </location>
</feature>
<organism evidence="2 3">
    <name type="scientific">candidate division WWE3 bacterium CG22_combo_CG10-13_8_21_14_all_39_12</name>
    <dbReference type="NCBI Taxonomy" id="1975094"/>
    <lineage>
        <taxon>Bacteria</taxon>
        <taxon>Katanobacteria</taxon>
    </lineage>
</organism>
<feature type="transmembrane region" description="Helical" evidence="1">
    <location>
        <begin position="282"/>
        <end position="303"/>
    </location>
</feature>
<feature type="transmembrane region" description="Helical" evidence="1">
    <location>
        <begin position="315"/>
        <end position="337"/>
    </location>
</feature>
<dbReference type="Proteomes" id="UP000228495">
    <property type="component" value="Unassembled WGS sequence"/>
</dbReference>
<keyword evidence="1" id="KW-0472">Membrane</keyword>
<reference evidence="2 3" key="1">
    <citation type="submission" date="2017-09" db="EMBL/GenBank/DDBJ databases">
        <title>Depth-based differentiation of microbial function through sediment-hosted aquifers and enrichment of novel symbionts in the deep terrestrial subsurface.</title>
        <authorList>
            <person name="Probst A.J."/>
            <person name="Ladd B."/>
            <person name="Jarett J.K."/>
            <person name="Geller-Mcgrath D.E."/>
            <person name="Sieber C.M."/>
            <person name="Emerson J.B."/>
            <person name="Anantharaman K."/>
            <person name="Thomas B.C."/>
            <person name="Malmstrom R."/>
            <person name="Stieglmeier M."/>
            <person name="Klingl A."/>
            <person name="Woyke T."/>
            <person name="Ryan C.M."/>
            <person name="Banfield J.F."/>
        </authorList>
    </citation>
    <scope>NUCLEOTIDE SEQUENCE [LARGE SCALE GENOMIC DNA]</scope>
    <source>
        <strain evidence="2">CG22_combo_CG10-13_8_21_14_all_39_12</strain>
    </source>
</reference>
<evidence type="ECO:0000256" key="1">
    <source>
        <dbReference type="SAM" id="Phobius"/>
    </source>
</evidence>
<feature type="transmembrane region" description="Helical" evidence="1">
    <location>
        <begin position="21"/>
        <end position="39"/>
    </location>
</feature>
<feature type="transmembrane region" description="Helical" evidence="1">
    <location>
        <begin position="123"/>
        <end position="141"/>
    </location>
</feature>
<feature type="transmembrane region" description="Helical" evidence="1">
    <location>
        <begin position="153"/>
        <end position="171"/>
    </location>
</feature>
<dbReference type="AlphaFoldDB" id="A0A2H0BGY0"/>
<protein>
    <recommendedName>
        <fullName evidence="4">Glycosyltransferase RgtA/B/C/D-like domain-containing protein</fullName>
    </recommendedName>
</protein>
<proteinExistence type="predicted"/>
<feature type="transmembrane region" description="Helical" evidence="1">
    <location>
        <begin position="222"/>
        <end position="242"/>
    </location>
</feature>
<sequence length="407" mass="45780">MFSTKIILPHINPKTQKDLTKIFLVLVIVVVVFTGITSTNANDGSLWIKAGKHFFNALQHKDFLDTHYSSRFGVSVMWLYGLAKAIWLITSFSIEQILATIVFLLSVTGIVIFVKRLKKLDSQPIPSFTILTYLLLAPYIVSSPLATTWLDKILTISVTLCVVFWTEYLFRNKSTSLILLSGLTLGVAFLTKPAGIILVPILLLMTGYIIWKDHSVKTIIPLLYVFIIGASTFIFCYPAMWIDPLGVLFSRIDSPEAHLDLTVPFLTNNSFVPYLGNIVEGVFADFLLTVGTIMILVDFVVALKNKAFKKFITPLTFISIAGTCFVAISFILALFLVDKQYGNVISPRYIAPAIPLVAIYPLIKLRNNKIILSLAFLIQIYRLPVIIISLWYLSYLIFGNVIYLPYW</sequence>
<accession>A0A2H0BGY0</accession>
<name>A0A2H0BGY0_UNCKA</name>
<feature type="transmembrane region" description="Helical" evidence="1">
    <location>
        <begin position="349"/>
        <end position="365"/>
    </location>
</feature>
<evidence type="ECO:0000313" key="2">
    <source>
        <dbReference type="EMBL" id="PIP56927.1"/>
    </source>
</evidence>
<evidence type="ECO:0000313" key="3">
    <source>
        <dbReference type="Proteomes" id="UP000228495"/>
    </source>
</evidence>
<feature type="transmembrane region" description="Helical" evidence="1">
    <location>
        <begin position="385"/>
        <end position="406"/>
    </location>
</feature>
<feature type="transmembrane region" description="Helical" evidence="1">
    <location>
        <begin position="72"/>
        <end position="90"/>
    </location>
</feature>
<dbReference type="EMBL" id="PCSU01000005">
    <property type="protein sequence ID" value="PIP56927.1"/>
    <property type="molecule type" value="Genomic_DNA"/>
</dbReference>
<comment type="caution">
    <text evidence="2">The sequence shown here is derived from an EMBL/GenBank/DDBJ whole genome shotgun (WGS) entry which is preliminary data.</text>
</comment>
<feature type="transmembrane region" description="Helical" evidence="1">
    <location>
        <begin position="177"/>
        <end position="210"/>
    </location>
</feature>